<keyword evidence="2" id="KW-0472">Membrane</keyword>
<feature type="transmembrane region" description="Helical" evidence="2">
    <location>
        <begin position="111"/>
        <end position="131"/>
    </location>
</feature>
<dbReference type="RefSeq" id="WP_184265833.1">
    <property type="nucleotide sequence ID" value="NZ_JACIIX010000019.1"/>
</dbReference>
<protein>
    <submittedName>
        <fullName evidence="3">Uncharacterized protein</fullName>
    </submittedName>
</protein>
<gene>
    <name evidence="3" type="ORF">FHS48_003684</name>
</gene>
<dbReference type="EMBL" id="JACIIX010000019">
    <property type="protein sequence ID" value="MBB6212234.1"/>
    <property type="molecule type" value="Genomic_DNA"/>
</dbReference>
<proteinExistence type="predicted"/>
<name>A0A7W9ZL44_NOVIT</name>
<keyword evidence="2" id="KW-1133">Transmembrane helix</keyword>
<feature type="transmembrane region" description="Helical" evidence="2">
    <location>
        <begin position="57"/>
        <end position="90"/>
    </location>
</feature>
<feature type="transmembrane region" description="Helical" evidence="2">
    <location>
        <begin position="143"/>
        <end position="165"/>
    </location>
</feature>
<comment type="caution">
    <text evidence="3">The sequence shown here is derived from an EMBL/GenBank/DDBJ whole genome shotgun (WGS) entry which is preliminary data.</text>
</comment>
<keyword evidence="2" id="KW-0812">Transmembrane</keyword>
<keyword evidence="4" id="KW-1185">Reference proteome</keyword>
<accession>A0A7W9ZL44</accession>
<feature type="compositionally biased region" description="Basic residues" evidence="1">
    <location>
        <begin position="320"/>
        <end position="329"/>
    </location>
</feature>
<dbReference type="Proteomes" id="UP000544872">
    <property type="component" value="Unassembled WGS sequence"/>
</dbReference>
<evidence type="ECO:0000256" key="2">
    <source>
        <dbReference type="SAM" id="Phobius"/>
    </source>
</evidence>
<dbReference type="AlphaFoldDB" id="A0A7W9ZL44"/>
<evidence type="ECO:0000313" key="3">
    <source>
        <dbReference type="EMBL" id="MBB6212234.1"/>
    </source>
</evidence>
<reference evidence="3 4" key="1">
    <citation type="submission" date="2020-08" db="EMBL/GenBank/DDBJ databases">
        <title>Genomic Encyclopedia of Type Strains, Phase IV (KMG-IV): sequencing the most valuable type-strain genomes for metagenomic binning, comparative biology and taxonomic classification.</title>
        <authorList>
            <person name="Goeker M."/>
        </authorList>
    </citation>
    <scope>NUCLEOTIDE SEQUENCE [LARGE SCALE GENOMIC DNA]</scope>
    <source>
        <strain evidence="3 4">DSM 11590</strain>
    </source>
</reference>
<evidence type="ECO:0000313" key="4">
    <source>
        <dbReference type="Proteomes" id="UP000544872"/>
    </source>
</evidence>
<evidence type="ECO:0000256" key="1">
    <source>
        <dbReference type="SAM" id="MobiDB-lite"/>
    </source>
</evidence>
<feature type="region of interest" description="Disordered" evidence="1">
    <location>
        <begin position="298"/>
        <end position="344"/>
    </location>
</feature>
<sequence>MTEPALPTLLPVSLLPGAIPAAVILLGAAFANAADTHVLRDRCRTLLPGGSSLAPAATGVVIAAQTLSGCLLLTSPSLLLCTLCLTGFVLSRASALRIHQPTRLSRLHLGITGHLPGPAVLFLDTLLLLSLSGTLLSTRALPLSAPALSDLAGAALVTGAALLLARRSLLTGPLIRPRPLETGSHWPSRRAGTLPGPGPVLVLLMSPDCQPCQSWLRLLRARAAMGYFYPLHVIRPIGTTPVPTDAGPDVETPAQDDETHTTLPQPVLLALAETLPCALLVHQGVIVARWTDTLPPDWMSPHPPPVQSTEARTEQPAPLRARKLRRVPGRKAAENHRYFSPGPV</sequence>
<organism evidence="3 4">
    <name type="scientific">Novispirillum itersonii</name>
    <name type="common">Aquaspirillum itersonii</name>
    <dbReference type="NCBI Taxonomy" id="189"/>
    <lineage>
        <taxon>Bacteria</taxon>
        <taxon>Pseudomonadati</taxon>
        <taxon>Pseudomonadota</taxon>
        <taxon>Alphaproteobacteria</taxon>
        <taxon>Rhodospirillales</taxon>
        <taxon>Novispirillaceae</taxon>
        <taxon>Novispirillum</taxon>
    </lineage>
</organism>